<protein>
    <submittedName>
        <fullName evidence="1">ABC-type uncharacterized transport system substrate-binding protein</fullName>
    </submittedName>
</protein>
<dbReference type="Pfam" id="PF06226">
    <property type="entry name" value="DUF1007"/>
    <property type="match status" value="1"/>
</dbReference>
<sequence>MLSFLLRNTSSTPLFAGFITMVAASTMVWLPAHAHPHVFADARLELSIDKDGMVEHLAHVWRFDDVFSSTVLMEFDKNGDLILDQGELDTLSKTIGDSLQEFNYFQTIMDNSHDVKMHEPTNLRADFIDNQLLILFETKPAQPLNVKSGHVVSFGIYDPTFYTAIDFLTDEDLHVDGLPEGCHAVVVRPDPDEALAQNQGTLTDAFFNDPMGTNMSKIFATRLELSCGAKK</sequence>
<dbReference type="EMBL" id="JACIIU010000009">
    <property type="protein sequence ID" value="MBB6261497.1"/>
    <property type="molecule type" value="Genomic_DNA"/>
</dbReference>
<evidence type="ECO:0000313" key="2">
    <source>
        <dbReference type="Proteomes" id="UP000555393"/>
    </source>
</evidence>
<dbReference type="InterPro" id="IPR010412">
    <property type="entry name" value="DUF1007"/>
</dbReference>
<reference evidence="1 2" key="1">
    <citation type="submission" date="2020-08" db="EMBL/GenBank/DDBJ databases">
        <title>Genomic Encyclopedia of Type Strains, Phase IV (KMG-IV): sequencing the most valuable type-strain genomes for metagenomic binning, comparative biology and taxonomic classification.</title>
        <authorList>
            <person name="Goeker M."/>
        </authorList>
    </citation>
    <scope>NUCLEOTIDE SEQUENCE [LARGE SCALE GENOMIC DNA]</scope>
    <source>
        <strain evidence="1 2">DSM 22336</strain>
    </source>
</reference>
<comment type="caution">
    <text evidence="1">The sequence shown here is derived from an EMBL/GenBank/DDBJ whole genome shotgun (WGS) entry which is preliminary data.</text>
</comment>
<accession>A0A841LYB7</accession>
<organism evidence="1 2">
    <name type="scientific">Paenochrobactrum gallinarii</name>
    <dbReference type="NCBI Taxonomy" id="643673"/>
    <lineage>
        <taxon>Bacteria</taxon>
        <taxon>Pseudomonadati</taxon>
        <taxon>Pseudomonadota</taxon>
        <taxon>Alphaproteobacteria</taxon>
        <taxon>Hyphomicrobiales</taxon>
        <taxon>Brucellaceae</taxon>
        <taxon>Paenochrobactrum</taxon>
    </lineage>
</organism>
<gene>
    <name evidence="1" type="ORF">FHS77_002053</name>
</gene>
<name>A0A841LYB7_9HYPH</name>
<dbReference type="Proteomes" id="UP000555393">
    <property type="component" value="Unassembled WGS sequence"/>
</dbReference>
<proteinExistence type="predicted"/>
<dbReference type="InterPro" id="IPR016537">
    <property type="entry name" value="UCP008159_ABC"/>
</dbReference>
<dbReference type="AlphaFoldDB" id="A0A841LYB7"/>
<evidence type="ECO:0000313" key="1">
    <source>
        <dbReference type="EMBL" id="MBB6261497.1"/>
    </source>
</evidence>
<keyword evidence="2" id="KW-1185">Reference proteome</keyword>
<dbReference type="PIRSF" id="PIRSF008159">
    <property type="entry name" value="UCP008159_ABC"/>
    <property type="match status" value="1"/>
</dbReference>